<gene>
    <name evidence="10" type="ORF">M407DRAFT_177731</name>
</gene>
<keyword evidence="4 7" id="KW-0663">Pyridoxal phosphate</keyword>
<dbReference type="Proteomes" id="UP000054248">
    <property type="component" value="Unassembled WGS sequence"/>
</dbReference>
<dbReference type="FunFam" id="3.40.640.10:FF:000017">
    <property type="entry name" value="Glutamate decarboxylase"/>
    <property type="match status" value="1"/>
</dbReference>
<reference evidence="11" key="2">
    <citation type="submission" date="2015-01" db="EMBL/GenBank/DDBJ databases">
        <title>Evolutionary Origins and Diversification of the Mycorrhizal Mutualists.</title>
        <authorList>
            <consortium name="DOE Joint Genome Institute"/>
            <consortium name="Mycorrhizal Genomics Consortium"/>
            <person name="Kohler A."/>
            <person name="Kuo A."/>
            <person name="Nagy L.G."/>
            <person name="Floudas D."/>
            <person name="Copeland A."/>
            <person name="Barry K.W."/>
            <person name="Cichocki N."/>
            <person name="Veneault-Fourrey C."/>
            <person name="LaButti K."/>
            <person name="Lindquist E.A."/>
            <person name="Lipzen A."/>
            <person name="Lundell T."/>
            <person name="Morin E."/>
            <person name="Murat C."/>
            <person name="Riley R."/>
            <person name="Ohm R."/>
            <person name="Sun H."/>
            <person name="Tunlid A."/>
            <person name="Henrissat B."/>
            <person name="Grigoriev I.V."/>
            <person name="Hibbett D.S."/>
            <person name="Martin F."/>
        </authorList>
    </citation>
    <scope>NUCLEOTIDE SEQUENCE [LARGE SCALE GENOMIC DNA]</scope>
    <source>
        <strain evidence="11">MUT 4182</strain>
    </source>
</reference>
<dbReference type="GO" id="GO:0006538">
    <property type="term" value="P:L-glutamate catabolic process"/>
    <property type="evidence" value="ECO:0007669"/>
    <property type="project" value="TreeGrafter"/>
</dbReference>
<evidence type="ECO:0000256" key="4">
    <source>
        <dbReference type="ARBA" id="ARBA00022898"/>
    </source>
</evidence>
<evidence type="ECO:0000313" key="11">
    <source>
        <dbReference type="Proteomes" id="UP000054248"/>
    </source>
</evidence>
<dbReference type="Gene3D" id="4.10.280.50">
    <property type="match status" value="1"/>
</dbReference>
<dbReference type="NCBIfam" id="TIGR01788">
    <property type="entry name" value="Glu-decarb-GAD"/>
    <property type="match status" value="1"/>
</dbReference>
<accession>A0A0C3QVS8</accession>
<evidence type="ECO:0000256" key="6">
    <source>
        <dbReference type="ARBA" id="ARBA00048868"/>
    </source>
</evidence>
<dbReference type="GO" id="GO:0005829">
    <property type="term" value="C:cytosol"/>
    <property type="evidence" value="ECO:0007669"/>
    <property type="project" value="TreeGrafter"/>
</dbReference>
<dbReference type="EC" id="4.1.1.15" evidence="3 9"/>
<dbReference type="PANTHER" id="PTHR43321">
    <property type="entry name" value="GLUTAMATE DECARBOXYLASE"/>
    <property type="match status" value="1"/>
</dbReference>
<evidence type="ECO:0000256" key="1">
    <source>
        <dbReference type="ARBA" id="ARBA00001933"/>
    </source>
</evidence>
<dbReference type="InterPro" id="IPR015424">
    <property type="entry name" value="PyrdxlP-dep_Trfase"/>
</dbReference>
<keyword evidence="9" id="KW-0210">Decarboxylase</keyword>
<evidence type="ECO:0000256" key="2">
    <source>
        <dbReference type="ARBA" id="ARBA00009533"/>
    </source>
</evidence>
<name>A0A0C3QVS8_9AGAM</name>
<sequence>MLSKSVDAEELLAKCKDVKHRKHSAKKTVRSSGGVYAARLGQDDVPKYEIPTSGMSAKAAYQIIHDDLELDGTPSLNFASFVHTWMPPEGEKLMVENMYKNLADQDEYPATVEVQERCVSIIANLWKKPKDCKAIGTATGGSSEAIMLGGLAMKKRWQADRQAAGKENYHPNIVFGANAQVALEKFARYFDVEMRLVPVDESTRFCMSPKRAMEYIDENTIGVMIILGSTYTGVFENVQEMSDLLDEYETKTGQRVPIHVDAASGGFIAPFAYPKYKWAFDVSRVQSINTSGHKFGATPVGLGWIIWKDVQYLPKELIFELHYLGSTEYSFNLNFSRPAAPVIAQMFNFLNLGFEGYQRLARIDLINARILSRALEACGYYKVVSEIHLPYEGSMASTIGHALESATTDAEDPQYYRRGLPVVSFRFSDEFKEEYPWVKQEWMQTLLRVKQWIVPNYALPPNAQDIEILRVVVRENVSVELVHKLIEDIVEATQSLMSMSI</sequence>
<dbReference type="GO" id="GO:0004351">
    <property type="term" value="F:glutamate decarboxylase activity"/>
    <property type="evidence" value="ECO:0007669"/>
    <property type="project" value="UniProtKB-EC"/>
</dbReference>
<dbReference type="Gene3D" id="3.90.1150.160">
    <property type="match status" value="1"/>
</dbReference>
<comment type="cofactor">
    <cofactor evidence="1 7 8">
        <name>pyridoxal 5'-phosphate</name>
        <dbReference type="ChEBI" id="CHEBI:597326"/>
    </cofactor>
</comment>
<evidence type="ECO:0000256" key="5">
    <source>
        <dbReference type="ARBA" id="ARBA00023239"/>
    </source>
</evidence>
<evidence type="ECO:0000256" key="9">
    <source>
        <dbReference type="RuleBase" id="RU361171"/>
    </source>
</evidence>
<feature type="modified residue" description="N6-(pyridoxal phosphate)lysine" evidence="7">
    <location>
        <position position="294"/>
    </location>
</feature>
<dbReference type="Pfam" id="PF00282">
    <property type="entry name" value="Pyridoxal_deC"/>
    <property type="match status" value="1"/>
</dbReference>
<dbReference type="STRING" id="1051891.A0A0C3QVS8"/>
<evidence type="ECO:0000256" key="7">
    <source>
        <dbReference type="PIRSR" id="PIRSR602129-50"/>
    </source>
</evidence>
<dbReference type="AlphaFoldDB" id="A0A0C3QVS8"/>
<protein>
    <recommendedName>
        <fullName evidence="3 9">Glutamate decarboxylase</fullName>
        <ecNumber evidence="3 9">4.1.1.15</ecNumber>
    </recommendedName>
</protein>
<evidence type="ECO:0000256" key="3">
    <source>
        <dbReference type="ARBA" id="ARBA00012421"/>
    </source>
</evidence>
<dbReference type="OrthoDB" id="5152799at2759"/>
<dbReference type="Gene3D" id="3.40.640.10">
    <property type="entry name" value="Type I PLP-dependent aspartate aminotransferase-like (Major domain)"/>
    <property type="match status" value="1"/>
</dbReference>
<dbReference type="HOGENOM" id="CLU_019582_2_3_1"/>
<dbReference type="GO" id="GO:0030170">
    <property type="term" value="F:pyridoxal phosphate binding"/>
    <property type="evidence" value="ECO:0007669"/>
    <property type="project" value="InterPro"/>
</dbReference>
<dbReference type="InterPro" id="IPR015421">
    <property type="entry name" value="PyrdxlP-dep_Trfase_major"/>
</dbReference>
<comment type="similarity">
    <text evidence="2 8">Belongs to the group II decarboxylase family.</text>
</comment>
<proteinExistence type="inferred from homology"/>
<dbReference type="PANTHER" id="PTHR43321:SF3">
    <property type="entry name" value="GLUTAMATE DECARBOXYLASE"/>
    <property type="match status" value="1"/>
</dbReference>
<comment type="catalytic activity">
    <reaction evidence="6 9">
        <text>L-glutamate + H(+) = 4-aminobutanoate + CO2</text>
        <dbReference type="Rhea" id="RHEA:17785"/>
        <dbReference type="ChEBI" id="CHEBI:15378"/>
        <dbReference type="ChEBI" id="CHEBI:16526"/>
        <dbReference type="ChEBI" id="CHEBI:29985"/>
        <dbReference type="ChEBI" id="CHEBI:59888"/>
        <dbReference type="EC" id="4.1.1.15"/>
    </reaction>
</comment>
<dbReference type="SUPFAM" id="SSF53383">
    <property type="entry name" value="PLP-dependent transferases"/>
    <property type="match status" value="1"/>
</dbReference>
<evidence type="ECO:0000256" key="8">
    <source>
        <dbReference type="RuleBase" id="RU000382"/>
    </source>
</evidence>
<keyword evidence="5 8" id="KW-0456">Lyase</keyword>
<dbReference type="InterPro" id="IPR002129">
    <property type="entry name" value="PyrdxlP-dep_de-COase"/>
</dbReference>
<reference evidence="10 11" key="1">
    <citation type="submission" date="2014-04" db="EMBL/GenBank/DDBJ databases">
        <authorList>
            <consortium name="DOE Joint Genome Institute"/>
            <person name="Kuo A."/>
            <person name="Girlanda M."/>
            <person name="Perotto S."/>
            <person name="Kohler A."/>
            <person name="Nagy L.G."/>
            <person name="Floudas D."/>
            <person name="Copeland A."/>
            <person name="Barry K.W."/>
            <person name="Cichocki N."/>
            <person name="Veneault-Fourrey C."/>
            <person name="LaButti K."/>
            <person name="Lindquist E.A."/>
            <person name="Lipzen A."/>
            <person name="Lundell T."/>
            <person name="Morin E."/>
            <person name="Murat C."/>
            <person name="Sun H."/>
            <person name="Tunlid A."/>
            <person name="Henrissat B."/>
            <person name="Grigoriev I.V."/>
            <person name="Hibbett D.S."/>
            <person name="Martin F."/>
            <person name="Nordberg H.P."/>
            <person name="Cantor M.N."/>
            <person name="Hua S.X."/>
        </authorList>
    </citation>
    <scope>NUCLEOTIDE SEQUENCE [LARGE SCALE GENOMIC DNA]</scope>
    <source>
        <strain evidence="10 11">MUT 4182</strain>
    </source>
</reference>
<organism evidence="10 11">
    <name type="scientific">Tulasnella calospora MUT 4182</name>
    <dbReference type="NCBI Taxonomy" id="1051891"/>
    <lineage>
        <taxon>Eukaryota</taxon>
        <taxon>Fungi</taxon>
        <taxon>Dikarya</taxon>
        <taxon>Basidiomycota</taxon>
        <taxon>Agaricomycotina</taxon>
        <taxon>Agaricomycetes</taxon>
        <taxon>Cantharellales</taxon>
        <taxon>Tulasnellaceae</taxon>
        <taxon>Tulasnella</taxon>
    </lineage>
</organism>
<dbReference type="EMBL" id="KN822946">
    <property type="protein sequence ID" value="KIO33771.1"/>
    <property type="molecule type" value="Genomic_DNA"/>
</dbReference>
<keyword evidence="11" id="KW-1185">Reference proteome</keyword>
<dbReference type="FunFam" id="4.10.280.50:FF:000001">
    <property type="entry name" value="Glutamate decarboxylase"/>
    <property type="match status" value="1"/>
</dbReference>
<dbReference type="InterPro" id="IPR010107">
    <property type="entry name" value="Glutamate_decarboxylase"/>
</dbReference>
<evidence type="ECO:0000313" key="10">
    <source>
        <dbReference type="EMBL" id="KIO33771.1"/>
    </source>
</evidence>